<reference evidence="1 2" key="1">
    <citation type="submission" date="2018-03" db="EMBL/GenBank/DDBJ databases">
        <title>The draft genome of Sphingosinicella sp. GL-C-18.</title>
        <authorList>
            <person name="Liu L."/>
            <person name="Li L."/>
            <person name="Liang L."/>
            <person name="Zhang X."/>
            <person name="Wang T."/>
        </authorList>
    </citation>
    <scope>NUCLEOTIDE SEQUENCE [LARGE SCALE GENOMIC DNA]</scope>
    <source>
        <strain evidence="1 2">GL-C-18</strain>
    </source>
</reference>
<comment type="caution">
    <text evidence="1">The sequence shown here is derived from an EMBL/GenBank/DDBJ whole genome shotgun (WGS) entry which is preliminary data.</text>
</comment>
<dbReference type="Proteomes" id="UP000241167">
    <property type="component" value="Unassembled WGS sequence"/>
</dbReference>
<dbReference type="AlphaFoldDB" id="A0A2P7QK09"/>
<dbReference type="OrthoDB" id="9814791at2"/>
<proteinExistence type="predicted"/>
<name>A0A2P7QK09_9SPHN</name>
<sequence>MHGRWRVRHRKLRTRLEGARDWFEFPGTLDVKPVLGGHGNVDENVLDDPAGRYLATSLRVFDPRTGTWSIYWVDERVPGLGTPVIGRFDARTGRFYADESFEGRPIAVRFTYEDVRPGRARWAQAFSADGGKGWETNWIMDFERDQESAG</sequence>
<dbReference type="EMBL" id="PXYI01000006">
    <property type="protein sequence ID" value="PSJ38294.1"/>
    <property type="molecule type" value="Genomic_DNA"/>
</dbReference>
<evidence type="ECO:0000313" key="1">
    <source>
        <dbReference type="EMBL" id="PSJ38294.1"/>
    </source>
</evidence>
<gene>
    <name evidence="1" type="ORF">C7I55_17705</name>
</gene>
<accession>A0A2P7QK09</accession>
<protein>
    <submittedName>
        <fullName evidence="1">DUF1579 domain-containing protein</fullName>
    </submittedName>
</protein>
<keyword evidence="2" id="KW-1185">Reference proteome</keyword>
<organism evidence="1 2">
    <name type="scientific">Allosphingosinicella deserti</name>
    <dbReference type="NCBI Taxonomy" id="2116704"/>
    <lineage>
        <taxon>Bacteria</taxon>
        <taxon>Pseudomonadati</taxon>
        <taxon>Pseudomonadota</taxon>
        <taxon>Alphaproteobacteria</taxon>
        <taxon>Sphingomonadales</taxon>
        <taxon>Sphingomonadaceae</taxon>
        <taxon>Allosphingosinicella</taxon>
    </lineage>
</organism>
<evidence type="ECO:0000313" key="2">
    <source>
        <dbReference type="Proteomes" id="UP000241167"/>
    </source>
</evidence>